<feature type="domain" description="HTH La-type RNA-binding" evidence="4">
    <location>
        <begin position="311"/>
        <end position="400"/>
    </location>
</feature>
<dbReference type="SMART" id="SM00715">
    <property type="entry name" value="LA"/>
    <property type="match status" value="1"/>
</dbReference>
<feature type="region of interest" description="Disordered" evidence="3">
    <location>
        <begin position="1"/>
        <end position="66"/>
    </location>
</feature>
<protein>
    <recommendedName>
        <fullName evidence="4">HTH La-type RNA-binding domain-containing protein</fullName>
    </recommendedName>
</protein>
<dbReference type="InterPro" id="IPR036388">
    <property type="entry name" value="WH-like_DNA-bd_sf"/>
</dbReference>
<dbReference type="AlphaFoldDB" id="A0A978VSY2"/>
<feature type="region of interest" description="Disordered" evidence="3">
    <location>
        <begin position="405"/>
        <end position="444"/>
    </location>
</feature>
<keyword evidence="1 2" id="KW-0694">RNA-binding</keyword>
<dbReference type="Pfam" id="PF21071">
    <property type="entry name" value="LARP1_HEAT"/>
    <property type="match status" value="1"/>
</dbReference>
<evidence type="ECO:0000313" key="5">
    <source>
        <dbReference type="EMBL" id="KAH7541927.1"/>
    </source>
</evidence>
<organism evidence="5 6">
    <name type="scientific">Ziziphus jujuba var. spinosa</name>
    <dbReference type="NCBI Taxonomy" id="714518"/>
    <lineage>
        <taxon>Eukaryota</taxon>
        <taxon>Viridiplantae</taxon>
        <taxon>Streptophyta</taxon>
        <taxon>Embryophyta</taxon>
        <taxon>Tracheophyta</taxon>
        <taxon>Spermatophyta</taxon>
        <taxon>Magnoliopsida</taxon>
        <taxon>eudicotyledons</taxon>
        <taxon>Gunneridae</taxon>
        <taxon>Pentapetalae</taxon>
        <taxon>rosids</taxon>
        <taxon>fabids</taxon>
        <taxon>Rosales</taxon>
        <taxon>Rhamnaceae</taxon>
        <taxon>Paliureae</taxon>
        <taxon>Ziziphus</taxon>
    </lineage>
</organism>
<reference evidence="5" key="1">
    <citation type="journal article" date="2021" name="Front. Plant Sci.">
        <title>Chromosome-Scale Genome Assembly for Chinese Sour Jujube and Insights Into Its Genome Evolution and Domestication Signature.</title>
        <authorList>
            <person name="Shen L.-Y."/>
            <person name="Luo H."/>
            <person name="Wang X.-L."/>
            <person name="Wang X.-M."/>
            <person name="Qiu X.-J."/>
            <person name="Liu H."/>
            <person name="Zhou S.-S."/>
            <person name="Jia K.-H."/>
            <person name="Nie S."/>
            <person name="Bao Y.-T."/>
            <person name="Zhang R.-G."/>
            <person name="Yun Q.-Z."/>
            <person name="Chai Y.-H."/>
            <person name="Lu J.-Y."/>
            <person name="Li Y."/>
            <person name="Zhao S.-W."/>
            <person name="Mao J.-F."/>
            <person name="Jia S.-G."/>
            <person name="Mao Y.-M."/>
        </authorList>
    </citation>
    <scope>NUCLEOTIDE SEQUENCE</scope>
    <source>
        <strain evidence="5">AT0</strain>
        <tissue evidence="5">Leaf</tissue>
    </source>
</reference>
<dbReference type="CDD" id="cd07323">
    <property type="entry name" value="LAM"/>
    <property type="match status" value="1"/>
</dbReference>
<feature type="region of interest" description="Disordered" evidence="3">
    <location>
        <begin position="187"/>
        <end position="206"/>
    </location>
</feature>
<evidence type="ECO:0000256" key="3">
    <source>
        <dbReference type="SAM" id="MobiDB-lite"/>
    </source>
</evidence>
<feature type="compositionally biased region" description="Basic and acidic residues" evidence="3">
    <location>
        <begin position="429"/>
        <end position="444"/>
    </location>
</feature>
<dbReference type="Proteomes" id="UP000813462">
    <property type="component" value="Unassembled WGS sequence"/>
</dbReference>
<dbReference type="PROSITE" id="PS50961">
    <property type="entry name" value="HTH_LA"/>
    <property type="match status" value="1"/>
</dbReference>
<dbReference type="SMART" id="SM00684">
    <property type="entry name" value="DM15"/>
    <property type="match status" value="3"/>
</dbReference>
<dbReference type="PANTHER" id="PTHR22792:SF101">
    <property type="entry name" value="LA-RELATED PROTEIN 1A"/>
    <property type="match status" value="1"/>
</dbReference>
<feature type="compositionally biased region" description="Polar residues" evidence="3">
    <location>
        <begin position="705"/>
        <end position="725"/>
    </location>
</feature>
<evidence type="ECO:0000256" key="1">
    <source>
        <dbReference type="ARBA" id="ARBA00022884"/>
    </source>
</evidence>
<proteinExistence type="predicted"/>
<evidence type="ECO:0000259" key="4">
    <source>
        <dbReference type="PROSITE" id="PS50961"/>
    </source>
</evidence>
<dbReference type="PANTHER" id="PTHR22792">
    <property type="entry name" value="LUPUS LA PROTEIN-RELATED"/>
    <property type="match status" value="1"/>
</dbReference>
<feature type="compositionally biased region" description="Polar residues" evidence="3">
    <location>
        <begin position="756"/>
        <end position="781"/>
    </location>
</feature>
<accession>A0A978VSY2</accession>
<feature type="region of interest" description="Disordered" evidence="3">
    <location>
        <begin position="110"/>
        <end position="141"/>
    </location>
</feature>
<dbReference type="Pfam" id="PF05383">
    <property type="entry name" value="La"/>
    <property type="match status" value="1"/>
</dbReference>
<dbReference type="InterPro" id="IPR036390">
    <property type="entry name" value="WH_DNA-bd_sf"/>
</dbReference>
<dbReference type="InterPro" id="IPR006607">
    <property type="entry name" value="DM15"/>
</dbReference>
<sequence length="993" mass="111000">MVMAENETGDDRKDLNGGPKSPWKTPVQLDAKTASDTPVMGAESWPALADAQRPKNPDAPAKPPALAAVPVANGGATPPSPQPVQLLSEAVAISYLTCLQGSAVLHKSNGPGYPSHKYSSSRHQKSGPKRHPNGAPPFPIPLPYQQPSMPPVFHAMVPPPHLAVPGYPYQPFPGPIPSVETHLTKTGSETPGQAFAPPVQPPARGDPNSYVVNFPTRRPNMQEPGHHWNHAWHHQRAFNPRDNVPMQQGVGPRPFIRPQFYGPAPGFMVGGPSFPGSPICYFPVPAPGAMRGPPPQRIIPHPVNPGAPVVSSETLALRANIVKQIEYYFSDENLQNDHYLISLMDDQGWVPITTIANFKRVKKMSTDIPFILDALQGSTTIEVLGDKIRRHDEWSKWIPASADSTLASKPQPSLGPLIGKSLNANENSDDGKKNALEKTVEPSDDKNLIERIPSNKMDQESNSILVDSASPRFTDGHSDAVGKLNSESSRKFSDLGTSYNSTCSDHSQGIDPVRFDGHGTEGTEMSSDVAAKNLDDLSNDFSNTFMLDEELEFEHKTMKKEVHSSVRRMLSQLADFVKELSRLSKEHNVKIVTGCLGMARIDDEDDEVIVHDQDVQRLVIVTQNSGVGEGSEMGVKESKPLSNELVSAINEGLYFYEQVEELYHYSFIITILSLFLHINSWQELRSKRSNRKKNNFSYENKDGNPRSSSNASGLSNMRTGENSAGNIGHEESISANSRKKQNKNFQKQHSSHKQRFFSSNFRNDGTARNSGISESPPSNSVGFFFGSTPPENHGLRSSKLSVSPHGILSGSSPPVGSMPKSFPPFQHPSHQLLEENGFKQQKYQKFQKRCLSDRKKLGIGCSEEMNTLYRFWSYFLRGLFIPSMYNEFRKFALEDAAANYYYGVECLFRFYSYGLEKDFREDLYKDFEELTIDFYHRGNLYGLEKYWAFHHYRHQKEPLKKHPELDRLLRDEYRSLEDFRAREKSNASKEDIH</sequence>
<dbReference type="GO" id="GO:0048255">
    <property type="term" value="P:mRNA stabilization"/>
    <property type="evidence" value="ECO:0007669"/>
    <property type="project" value="InterPro"/>
</dbReference>
<evidence type="ECO:0000256" key="2">
    <source>
        <dbReference type="PROSITE-ProRule" id="PRU00332"/>
    </source>
</evidence>
<dbReference type="SUPFAM" id="SSF46785">
    <property type="entry name" value="Winged helix' DNA-binding domain"/>
    <property type="match status" value="1"/>
</dbReference>
<name>A0A978VSY2_ZIZJJ</name>
<dbReference type="Gene3D" id="1.10.10.10">
    <property type="entry name" value="Winged helix-like DNA-binding domain superfamily/Winged helix DNA-binding domain"/>
    <property type="match status" value="1"/>
</dbReference>
<evidence type="ECO:0000313" key="6">
    <source>
        <dbReference type="Proteomes" id="UP000813462"/>
    </source>
</evidence>
<dbReference type="InterPro" id="IPR045180">
    <property type="entry name" value="La_dom_prot"/>
</dbReference>
<comment type="caution">
    <text evidence="5">The sequence shown here is derived from an EMBL/GenBank/DDBJ whole genome shotgun (WGS) entry which is preliminary data.</text>
</comment>
<feature type="compositionally biased region" description="Basic residues" evidence="3">
    <location>
        <begin position="119"/>
        <end position="132"/>
    </location>
</feature>
<dbReference type="GO" id="GO:0000339">
    <property type="term" value="F:RNA cap binding"/>
    <property type="evidence" value="ECO:0007669"/>
    <property type="project" value="InterPro"/>
</dbReference>
<gene>
    <name evidence="5" type="ORF">FEM48_Zijuj02G0019300</name>
</gene>
<feature type="region of interest" description="Disordered" evidence="3">
    <location>
        <begin position="689"/>
        <end position="813"/>
    </location>
</feature>
<dbReference type="EMBL" id="JAEACU010000002">
    <property type="protein sequence ID" value="KAH7541927.1"/>
    <property type="molecule type" value="Genomic_DNA"/>
</dbReference>
<dbReference type="InterPro" id="IPR006630">
    <property type="entry name" value="La_HTH"/>
</dbReference>